<dbReference type="Proteomes" id="UP001140560">
    <property type="component" value="Unassembled WGS sequence"/>
</dbReference>
<dbReference type="AlphaFoldDB" id="A0A9W8Y7F4"/>
<protein>
    <submittedName>
        <fullName evidence="1">Uncharacterized protein</fullName>
    </submittedName>
</protein>
<accession>A0A9W8Y7F4</accession>
<gene>
    <name evidence="1" type="ORF">N0V83_007077</name>
</gene>
<sequence length="292" mass="33762">MPYAAALWQAPKIQGQYAASVSGKVSHEEDLYYHQAQTSSLSWGTDEWFWTEVFLVDTYFGSEENHKTYFTNCNEGDGIDPPLGGRGSMVTPRFDPREYFLLKVDRRVEQVTTEYSALVETFDKRMEYYVSDPDYVEPPMGLSHLLQARKIRRVFEDDKERTNTKTLSNVIETIHIFVDCMEGIVDSWRTFHRSEMAMFTKHAPEKLTWPGIIARIDRHITELDGMRKLLLNKRDRFKSKLDSLHTVSSLSQTETANLQAKTAVAQGDDLKVLTQMTVVRLPQNPILSYYQK</sequence>
<comment type="caution">
    <text evidence="1">The sequence shown here is derived from an EMBL/GenBank/DDBJ whole genome shotgun (WGS) entry which is preliminary data.</text>
</comment>
<dbReference type="EMBL" id="JAPEUY010000012">
    <property type="protein sequence ID" value="KAJ4367494.1"/>
    <property type="molecule type" value="Genomic_DNA"/>
</dbReference>
<evidence type="ECO:0000313" key="1">
    <source>
        <dbReference type="EMBL" id="KAJ4367494.1"/>
    </source>
</evidence>
<keyword evidence="2" id="KW-1185">Reference proteome</keyword>
<evidence type="ECO:0000313" key="2">
    <source>
        <dbReference type="Proteomes" id="UP001140560"/>
    </source>
</evidence>
<name>A0A9W8Y7F4_9PLEO</name>
<proteinExistence type="predicted"/>
<organism evidence="1 2">
    <name type="scientific">Neocucurbitaria cava</name>
    <dbReference type="NCBI Taxonomy" id="798079"/>
    <lineage>
        <taxon>Eukaryota</taxon>
        <taxon>Fungi</taxon>
        <taxon>Dikarya</taxon>
        <taxon>Ascomycota</taxon>
        <taxon>Pezizomycotina</taxon>
        <taxon>Dothideomycetes</taxon>
        <taxon>Pleosporomycetidae</taxon>
        <taxon>Pleosporales</taxon>
        <taxon>Pleosporineae</taxon>
        <taxon>Cucurbitariaceae</taxon>
        <taxon>Neocucurbitaria</taxon>
    </lineage>
</organism>
<reference evidence="1" key="1">
    <citation type="submission" date="2022-10" db="EMBL/GenBank/DDBJ databases">
        <title>Tapping the CABI collections for fungal endophytes: first genome assemblies for Collariella, Neodidymelliopsis, Ascochyta clinopodiicola, Didymella pomorum, Didymosphaeria variabile, Neocosmospora piperis and Neocucurbitaria cava.</title>
        <authorList>
            <person name="Hill R."/>
        </authorList>
    </citation>
    <scope>NUCLEOTIDE SEQUENCE</scope>
    <source>
        <strain evidence="1">IMI 356814</strain>
    </source>
</reference>
<dbReference type="OrthoDB" id="5428055at2759"/>